<evidence type="ECO:0000313" key="1">
    <source>
        <dbReference type="EMBL" id="KXN67538.1"/>
    </source>
</evidence>
<name>A0A137NXY3_CONC2</name>
<reference evidence="1 2" key="1">
    <citation type="journal article" date="2015" name="Genome Biol. Evol.">
        <title>Phylogenomic analyses indicate that early fungi evolved digesting cell walls of algal ancestors of land plants.</title>
        <authorList>
            <person name="Chang Y."/>
            <person name="Wang S."/>
            <person name="Sekimoto S."/>
            <person name="Aerts A.L."/>
            <person name="Choi C."/>
            <person name="Clum A."/>
            <person name="LaButti K.M."/>
            <person name="Lindquist E.A."/>
            <person name="Yee Ngan C."/>
            <person name="Ohm R.A."/>
            <person name="Salamov A.A."/>
            <person name="Grigoriev I.V."/>
            <person name="Spatafora J.W."/>
            <person name="Berbee M.L."/>
        </authorList>
    </citation>
    <scope>NUCLEOTIDE SEQUENCE [LARGE SCALE GENOMIC DNA]</scope>
    <source>
        <strain evidence="1 2">NRRL 28638</strain>
    </source>
</reference>
<dbReference type="AlphaFoldDB" id="A0A137NXY3"/>
<accession>A0A137NXY3</accession>
<evidence type="ECO:0008006" key="3">
    <source>
        <dbReference type="Google" id="ProtNLM"/>
    </source>
</evidence>
<keyword evidence="2" id="KW-1185">Reference proteome</keyword>
<proteinExistence type="predicted"/>
<protein>
    <recommendedName>
        <fullName evidence="3">Retrotransposon gag domain-containing protein</fullName>
    </recommendedName>
</protein>
<sequence>MVNLIPYPKQPYNFNLAKAAVYELIQQDPMTMSWAIEKIAKSKSTSTSFIYLQNIIPPDCFYISQHYKETNQDRVFLNRKDFICKRLVQFLLWAKDSKAKNLEEIDGDDYEIHLDQISIRDINLVQLLIDKFTNHIVPHEDYLKIEETESVVSSTKSDQAEGNSKSITKSLFSKPFSKQSLKGPSTDNLSDNGAKNKVKNYNLPYSYSANGGYTSKIFIREYDNAATQDGWTDKEKLEHFHDHLKGQALDWYSIIAPYIGKDWKSLRQSFERDFVGY</sequence>
<evidence type="ECO:0000313" key="2">
    <source>
        <dbReference type="Proteomes" id="UP000070444"/>
    </source>
</evidence>
<gene>
    <name evidence="1" type="ORF">CONCODRAFT_10369</name>
</gene>
<dbReference type="EMBL" id="KQ964629">
    <property type="protein sequence ID" value="KXN67538.1"/>
    <property type="molecule type" value="Genomic_DNA"/>
</dbReference>
<dbReference type="Proteomes" id="UP000070444">
    <property type="component" value="Unassembled WGS sequence"/>
</dbReference>
<organism evidence="1 2">
    <name type="scientific">Conidiobolus coronatus (strain ATCC 28846 / CBS 209.66 / NRRL 28638)</name>
    <name type="common">Delacroixia coronata</name>
    <dbReference type="NCBI Taxonomy" id="796925"/>
    <lineage>
        <taxon>Eukaryota</taxon>
        <taxon>Fungi</taxon>
        <taxon>Fungi incertae sedis</taxon>
        <taxon>Zoopagomycota</taxon>
        <taxon>Entomophthoromycotina</taxon>
        <taxon>Entomophthoromycetes</taxon>
        <taxon>Entomophthorales</taxon>
        <taxon>Ancylistaceae</taxon>
        <taxon>Conidiobolus</taxon>
    </lineage>
</organism>